<dbReference type="InterPro" id="IPR039749">
    <property type="entry name" value="NUB1"/>
</dbReference>
<dbReference type="EMBL" id="JAVYJV010000013">
    <property type="protein sequence ID" value="KAK4355231.1"/>
    <property type="molecule type" value="Genomic_DNA"/>
</dbReference>
<reference evidence="1" key="1">
    <citation type="submission" date="2023-12" db="EMBL/GenBank/DDBJ databases">
        <title>Genome assembly of Anisodus tanguticus.</title>
        <authorList>
            <person name="Wang Y.-J."/>
        </authorList>
    </citation>
    <scope>NUCLEOTIDE SEQUENCE</scope>
    <source>
        <strain evidence="1">KB-2021</strain>
        <tissue evidence="1">Leaf</tissue>
    </source>
</reference>
<protein>
    <recommendedName>
        <fullName evidence="3">Ubiquitin-like domain-containing protein</fullName>
    </recommendedName>
</protein>
<comment type="caution">
    <text evidence="1">The sequence shown here is derived from an EMBL/GenBank/DDBJ whole genome shotgun (WGS) entry which is preliminary data.</text>
</comment>
<dbReference type="GO" id="GO:2000058">
    <property type="term" value="P:regulation of ubiquitin-dependent protein catabolic process"/>
    <property type="evidence" value="ECO:0007669"/>
    <property type="project" value="TreeGrafter"/>
</dbReference>
<dbReference type="PANTHER" id="PTHR12948">
    <property type="entry name" value="NEDD8 ULTIMATE BUSTER-1 BS4 PROTEIN"/>
    <property type="match status" value="1"/>
</dbReference>
<dbReference type="AlphaFoldDB" id="A0AAE1RP57"/>
<proteinExistence type="predicted"/>
<evidence type="ECO:0000313" key="1">
    <source>
        <dbReference type="EMBL" id="KAK4355231.1"/>
    </source>
</evidence>
<accession>A0AAE1RP57</accession>
<dbReference type="PANTHER" id="PTHR12948:SF3">
    <property type="entry name" value="NEDD8 ULTIMATE BUSTER 1"/>
    <property type="match status" value="1"/>
</dbReference>
<name>A0AAE1RP57_9SOLA</name>
<sequence length="99" mass="11106">MLREEVAKILGHDEGPEIIYLIWAGKLLKDGDRIEKLSQLSVRNNAKILASRVNVDEDKFVKEESLAKEERSTSLSRLKVAATSLSESKKTKRPRKGAS</sequence>
<organism evidence="1 2">
    <name type="scientific">Anisodus tanguticus</name>
    <dbReference type="NCBI Taxonomy" id="243964"/>
    <lineage>
        <taxon>Eukaryota</taxon>
        <taxon>Viridiplantae</taxon>
        <taxon>Streptophyta</taxon>
        <taxon>Embryophyta</taxon>
        <taxon>Tracheophyta</taxon>
        <taxon>Spermatophyta</taxon>
        <taxon>Magnoliopsida</taxon>
        <taxon>eudicotyledons</taxon>
        <taxon>Gunneridae</taxon>
        <taxon>Pentapetalae</taxon>
        <taxon>asterids</taxon>
        <taxon>lamiids</taxon>
        <taxon>Solanales</taxon>
        <taxon>Solanaceae</taxon>
        <taxon>Solanoideae</taxon>
        <taxon>Hyoscyameae</taxon>
        <taxon>Anisodus</taxon>
    </lineage>
</organism>
<dbReference type="Proteomes" id="UP001291623">
    <property type="component" value="Unassembled WGS sequence"/>
</dbReference>
<evidence type="ECO:0000313" key="2">
    <source>
        <dbReference type="Proteomes" id="UP001291623"/>
    </source>
</evidence>
<keyword evidence="2" id="KW-1185">Reference proteome</keyword>
<evidence type="ECO:0008006" key="3">
    <source>
        <dbReference type="Google" id="ProtNLM"/>
    </source>
</evidence>
<gene>
    <name evidence="1" type="ORF">RND71_024202</name>
</gene>